<feature type="chain" id="PRO_5043428849" description="Secreted protein" evidence="2">
    <location>
        <begin position="25"/>
        <end position="185"/>
    </location>
</feature>
<evidence type="ECO:0000313" key="4">
    <source>
        <dbReference type="Proteomes" id="UP001066276"/>
    </source>
</evidence>
<gene>
    <name evidence="3" type="ORF">NDU88_005202</name>
</gene>
<keyword evidence="4" id="KW-1185">Reference proteome</keyword>
<evidence type="ECO:0000256" key="2">
    <source>
        <dbReference type="SAM" id="SignalP"/>
    </source>
</evidence>
<protein>
    <recommendedName>
        <fullName evidence="5">Secreted protein</fullName>
    </recommendedName>
</protein>
<dbReference type="EMBL" id="JANPWB010000016">
    <property type="protein sequence ID" value="KAJ1085069.1"/>
    <property type="molecule type" value="Genomic_DNA"/>
</dbReference>
<evidence type="ECO:0008006" key="5">
    <source>
        <dbReference type="Google" id="ProtNLM"/>
    </source>
</evidence>
<accession>A0AAV7L465</accession>
<proteinExistence type="predicted"/>
<sequence length="185" mass="20031">MCLSLQGFFPLLSLILVLPPLAGALLTSYFFKKGPCAGNPRNLLGRRRCTSSLPGLFLVPLLLKHAAAVAAKFKMVPQFLKSASRVPCAQWDQLCGPLLGRVSPAPPATSRRGSGGRARPARARSGTQPQLLPPRATRESQPRLARAPRGARGTSFSGFRGTIRELMEVRGKKKEKYRVGLLFLG</sequence>
<dbReference type="AlphaFoldDB" id="A0AAV7L465"/>
<comment type="caution">
    <text evidence="3">The sequence shown here is derived from an EMBL/GenBank/DDBJ whole genome shotgun (WGS) entry which is preliminary data.</text>
</comment>
<evidence type="ECO:0000256" key="1">
    <source>
        <dbReference type="SAM" id="MobiDB-lite"/>
    </source>
</evidence>
<evidence type="ECO:0000313" key="3">
    <source>
        <dbReference type="EMBL" id="KAJ1085069.1"/>
    </source>
</evidence>
<dbReference type="Proteomes" id="UP001066276">
    <property type="component" value="Chromosome 12"/>
</dbReference>
<reference evidence="3" key="1">
    <citation type="journal article" date="2022" name="bioRxiv">
        <title>Sequencing and chromosome-scale assembly of the giantPleurodeles waltlgenome.</title>
        <authorList>
            <person name="Brown T."/>
            <person name="Elewa A."/>
            <person name="Iarovenko S."/>
            <person name="Subramanian E."/>
            <person name="Araus A.J."/>
            <person name="Petzold A."/>
            <person name="Susuki M."/>
            <person name="Suzuki K.-i.T."/>
            <person name="Hayashi T."/>
            <person name="Toyoda A."/>
            <person name="Oliveira C."/>
            <person name="Osipova E."/>
            <person name="Leigh N.D."/>
            <person name="Simon A."/>
            <person name="Yun M.H."/>
        </authorList>
    </citation>
    <scope>NUCLEOTIDE SEQUENCE</scope>
    <source>
        <strain evidence="3">20211129_DDA</strain>
        <tissue evidence="3">Liver</tissue>
    </source>
</reference>
<organism evidence="3 4">
    <name type="scientific">Pleurodeles waltl</name>
    <name type="common">Iberian ribbed newt</name>
    <dbReference type="NCBI Taxonomy" id="8319"/>
    <lineage>
        <taxon>Eukaryota</taxon>
        <taxon>Metazoa</taxon>
        <taxon>Chordata</taxon>
        <taxon>Craniata</taxon>
        <taxon>Vertebrata</taxon>
        <taxon>Euteleostomi</taxon>
        <taxon>Amphibia</taxon>
        <taxon>Batrachia</taxon>
        <taxon>Caudata</taxon>
        <taxon>Salamandroidea</taxon>
        <taxon>Salamandridae</taxon>
        <taxon>Pleurodelinae</taxon>
        <taxon>Pleurodeles</taxon>
    </lineage>
</organism>
<feature type="compositionally biased region" description="Low complexity" evidence="1">
    <location>
        <begin position="142"/>
        <end position="153"/>
    </location>
</feature>
<feature type="region of interest" description="Disordered" evidence="1">
    <location>
        <begin position="102"/>
        <end position="157"/>
    </location>
</feature>
<keyword evidence="2" id="KW-0732">Signal</keyword>
<name>A0AAV7L465_PLEWA</name>
<feature type="signal peptide" evidence="2">
    <location>
        <begin position="1"/>
        <end position="24"/>
    </location>
</feature>